<dbReference type="PANTHER" id="PTHR43443">
    <property type="entry name" value="3-HEXULOSE-6-PHOSPHATE ISOMERASE"/>
    <property type="match status" value="1"/>
</dbReference>
<dbReference type="SUPFAM" id="SSF53697">
    <property type="entry name" value="SIS domain"/>
    <property type="match status" value="1"/>
</dbReference>
<dbReference type="Gene3D" id="3.40.50.10490">
    <property type="entry name" value="Glucose-6-phosphate isomerase like protein, domain 1"/>
    <property type="match status" value="1"/>
</dbReference>
<evidence type="ECO:0000313" key="3">
    <source>
        <dbReference type="EMBL" id="MFC5447499.1"/>
    </source>
</evidence>
<dbReference type="PROSITE" id="PS51464">
    <property type="entry name" value="SIS"/>
    <property type="match status" value="1"/>
</dbReference>
<proteinExistence type="inferred from homology"/>
<dbReference type="Pfam" id="PF01380">
    <property type="entry name" value="SIS"/>
    <property type="match status" value="1"/>
</dbReference>
<reference evidence="4" key="1">
    <citation type="journal article" date="2019" name="Int. J. Syst. Evol. Microbiol.">
        <title>The Global Catalogue of Microorganisms (GCM) 10K type strain sequencing project: providing services to taxonomists for standard genome sequencing and annotation.</title>
        <authorList>
            <consortium name="The Broad Institute Genomics Platform"/>
            <consortium name="The Broad Institute Genome Sequencing Center for Infectious Disease"/>
            <person name="Wu L."/>
            <person name="Ma J."/>
        </authorList>
    </citation>
    <scope>NUCLEOTIDE SEQUENCE [LARGE SCALE GENOMIC DNA]</scope>
    <source>
        <strain evidence="4">KACC 11904</strain>
    </source>
</reference>
<organism evidence="3 4">
    <name type="scientific">Paenibacillus aestuarii</name>
    <dbReference type="NCBI Taxonomy" id="516965"/>
    <lineage>
        <taxon>Bacteria</taxon>
        <taxon>Bacillati</taxon>
        <taxon>Bacillota</taxon>
        <taxon>Bacilli</taxon>
        <taxon>Bacillales</taxon>
        <taxon>Paenibacillaceae</taxon>
        <taxon>Paenibacillus</taxon>
    </lineage>
</organism>
<dbReference type="GO" id="GO:0043800">
    <property type="term" value="F:6-phospho-3-hexuloisomerase activity"/>
    <property type="evidence" value="ECO:0007669"/>
    <property type="project" value="UniProtKB-EC"/>
</dbReference>
<dbReference type="Proteomes" id="UP001596044">
    <property type="component" value="Unassembled WGS sequence"/>
</dbReference>
<comment type="caution">
    <text evidence="3">The sequence shown here is derived from an EMBL/GenBank/DDBJ whole genome shotgun (WGS) entry which is preliminary data.</text>
</comment>
<dbReference type="InterPro" id="IPR046348">
    <property type="entry name" value="SIS_dom_sf"/>
</dbReference>
<gene>
    <name evidence="3" type="primary">hxlB</name>
    <name evidence="3" type="ORF">ACFPOG_04470</name>
</gene>
<evidence type="ECO:0000256" key="1">
    <source>
        <dbReference type="ARBA" id="ARBA00009235"/>
    </source>
</evidence>
<dbReference type="EMBL" id="JBHSMJ010000007">
    <property type="protein sequence ID" value="MFC5447499.1"/>
    <property type="molecule type" value="Genomic_DNA"/>
</dbReference>
<feature type="domain" description="SIS" evidence="2">
    <location>
        <begin position="31"/>
        <end position="174"/>
    </location>
</feature>
<keyword evidence="4" id="KW-1185">Reference proteome</keyword>
<dbReference type="InterPro" id="IPR017552">
    <property type="entry name" value="PHI/rmpB"/>
</dbReference>
<comment type="similarity">
    <text evidence="1">Belongs to the SIS family. PHI subfamily.</text>
</comment>
<dbReference type="CDD" id="cd05005">
    <property type="entry name" value="SIS_PHI"/>
    <property type="match status" value="1"/>
</dbReference>
<dbReference type="InterPro" id="IPR001347">
    <property type="entry name" value="SIS_dom"/>
</dbReference>
<keyword evidence="3" id="KW-0413">Isomerase</keyword>
<evidence type="ECO:0000259" key="2">
    <source>
        <dbReference type="PROSITE" id="PS51464"/>
    </source>
</evidence>
<sequence length="187" mass="19732">MAVNVTHYNDEILKELVRSVNRIDEGQAEALVEGILRARRIFTAGAGRSGLILRAFAMRLMHMGLQASVVGEAVTPGIGKEDLLIIGSGSGETKSLVSMAVKATSIGASIALITTNPESAIGCSADLIVRIAAAAKEEADRASSTIQPMGSLYEQTALLLLDAVVLRLMDRLEIDATSMLGMHANLE</sequence>
<dbReference type="NCBIfam" id="TIGR03127">
    <property type="entry name" value="RuMP_HxlB"/>
    <property type="match status" value="1"/>
</dbReference>
<name>A0ABW0K252_9BACL</name>
<protein>
    <submittedName>
        <fullName evidence="3">6-phospho-3-hexuloisomerase</fullName>
        <ecNumber evidence="3">5.3.1.27</ecNumber>
    </submittedName>
</protein>
<dbReference type="EC" id="5.3.1.27" evidence="3"/>
<dbReference type="RefSeq" id="WP_270884284.1">
    <property type="nucleotide sequence ID" value="NZ_JAQFVF010000065.1"/>
</dbReference>
<accession>A0ABW0K252</accession>
<evidence type="ECO:0000313" key="4">
    <source>
        <dbReference type="Proteomes" id="UP001596044"/>
    </source>
</evidence>
<dbReference type="PANTHER" id="PTHR43443:SF1">
    <property type="entry name" value="3-HEXULOSE-6-PHOSPHATE ISOMERASE"/>
    <property type="match status" value="1"/>
</dbReference>